<organism evidence="1 2">
    <name type="scientific">Elysia marginata</name>
    <dbReference type="NCBI Taxonomy" id="1093978"/>
    <lineage>
        <taxon>Eukaryota</taxon>
        <taxon>Metazoa</taxon>
        <taxon>Spiralia</taxon>
        <taxon>Lophotrochozoa</taxon>
        <taxon>Mollusca</taxon>
        <taxon>Gastropoda</taxon>
        <taxon>Heterobranchia</taxon>
        <taxon>Euthyneura</taxon>
        <taxon>Panpulmonata</taxon>
        <taxon>Sacoglossa</taxon>
        <taxon>Placobranchoidea</taxon>
        <taxon>Plakobranchidae</taxon>
        <taxon>Elysia</taxon>
    </lineage>
</organism>
<dbReference type="Proteomes" id="UP000762676">
    <property type="component" value="Unassembled WGS sequence"/>
</dbReference>
<evidence type="ECO:0000313" key="2">
    <source>
        <dbReference type="Proteomes" id="UP000762676"/>
    </source>
</evidence>
<reference evidence="1 2" key="1">
    <citation type="journal article" date="2021" name="Elife">
        <title>Chloroplast acquisition without the gene transfer in kleptoplastic sea slugs, Plakobranchus ocellatus.</title>
        <authorList>
            <person name="Maeda T."/>
            <person name="Takahashi S."/>
            <person name="Yoshida T."/>
            <person name="Shimamura S."/>
            <person name="Takaki Y."/>
            <person name="Nagai Y."/>
            <person name="Toyoda A."/>
            <person name="Suzuki Y."/>
            <person name="Arimoto A."/>
            <person name="Ishii H."/>
            <person name="Satoh N."/>
            <person name="Nishiyama T."/>
            <person name="Hasebe M."/>
            <person name="Maruyama T."/>
            <person name="Minagawa J."/>
            <person name="Obokata J."/>
            <person name="Shigenobu S."/>
        </authorList>
    </citation>
    <scope>NUCLEOTIDE SEQUENCE [LARGE SCALE GENOMIC DNA]</scope>
</reference>
<proteinExistence type="predicted"/>
<sequence>MNMMCRDAFREGNKSMSDWCYVGGRHQRDRDLAACSHTLRHEFLQLQLSPARTRILGVDRPPTHRSTGTVIIWVTSTSHWDRSALAYKMKFV</sequence>
<dbReference type="AlphaFoldDB" id="A0AAV4JY87"/>
<comment type="caution">
    <text evidence="1">The sequence shown here is derived from an EMBL/GenBank/DDBJ whole genome shotgun (WGS) entry which is preliminary data.</text>
</comment>
<accession>A0AAV4JY87</accession>
<gene>
    <name evidence="1" type="ORF">ElyMa_005302300</name>
</gene>
<dbReference type="EMBL" id="BMAT01010562">
    <property type="protein sequence ID" value="GFS27768.1"/>
    <property type="molecule type" value="Genomic_DNA"/>
</dbReference>
<keyword evidence="2" id="KW-1185">Reference proteome</keyword>
<name>A0AAV4JY87_9GAST</name>
<evidence type="ECO:0000313" key="1">
    <source>
        <dbReference type="EMBL" id="GFS27768.1"/>
    </source>
</evidence>
<protein>
    <submittedName>
        <fullName evidence="1">Uncharacterized protein</fullName>
    </submittedName>
</protein>